<organism evidence="2 3">
    <name type="scientific">Aliidongia dinghuensis</name>
    <dbReference type="NCBI Taxonomy" id="1867774"/>
    <lineage>
        <taxon>Bacteria</taxon>
        <taxon>Pseudomonadati</taxon>
        <taxon>Pseudomonadota</taxon>
        <taxon>Alphaproteobacteria</taxon>
        <taxon>Rhodospirillales</taxon>
        <taxon>Dongiaceae</taxon>
        <taxon>Aliidongia</taxon>
    </lineage>
</organism>
<evidence type="ECO:0000256" key="1">
    <source>
        <dbReference type="SAM" id="MobiDB-lite"/>
    </source>
</evidence>
<sequence>MGRRVRRGAAKQGRVKNGWAQMGWMKRDGATRRIAAGAVAIGAGGSLALVHGNGFPLRRRGPPNSRTDRGPPVNRGTGLSGI</sequence>
<dbReference type="EMBL" id="BMJQ01000002">
    <property type="protein sequence ID" value="GGF07307.1"/>
    <property type="molecule type" value="Genomic_DNA"/>
</dbReference>
<accession>A0A8J3E2C4</accession>
<evidence type="ECO:0000313" key="3">
    <source>
        <dbReference type="Proteomes" id="UP000646365"/>
    </source>
</evidence>
<keyword evidence="3" id="KW-1185">Reference proteome</keyword>
<gene>
    <name evidence="2" type="ORF">GCM10011611_10940</name>
</gene>
<reference evidence="2" key="1">
    <citation type="journal article" date="2014" name="Int. J. Syst. Evol. Microbiol.">
        <title>Complete genome sequence of Corynebacterium casei LMG S-19264T (=DSM 44701T), isolated from a smear-ripened cheese.</title>
        <authorList>
            <consortium name="US DOE Joint Genome Institute (JGI-PGF)"/>
            <person name="Walter F."/>
            <person name="Albersmeier A."/>
            <person name="Kalinowski J."/>
            <person name="Ruckert C."/>
        </authorList>
    </citation>
    <scope>NUCLEOTIDE SEQUENCE</scope>
    <source>
        <strain evidence="2">CGMCC 1.15725</strain>
    </source>
</reference>
<dbReference type="Proteomes" id="UP000646365">
    <property type="component" value="Unassembled WGS sequence"/>
</dbReference>
<proteinExistence type="predicted"/>
<feature type="region of interest" description="Disordered" evidence="1">
    <location>
        <begin position="53"/>
        <end position="82"/>
    </location>
</feature>
<dbReference type="AlphaFoldDB" id="A0A8J3E2C4"/>
<evidence type="ECO:0000313" key="2">
    <source>
        <dbReference type="EMBL" id="GGF07307.1"/>
    </source>
</evidence>
<comment type="caution">
    <text evidence="2">The sequence shown here is derived from an EMBL/GenBank/DDBJ whole genome shotgun (WGS) entry which is preliminary data.</text>
</comment>
<protein>
    <submittedName>
        <fullName evidence="2">Uncharacterized protein</fullName>
    </submittedName>
</protein>
<reference evidence="2" key="2">
    <citation type="submission" date="2020-09" db="EMBL/GenBank/DDBJ databases">
        <authorList>
            <person name="Sun Q."/>
            <person name="Zhou Y."/>
        </authorList>
    </citation>
    <scope>NUCLEOTIDE SEQUENCE</scope>
    <source>
        <strain evidence="2">CGMCC 1.15725</strain>
    </source>
</reference>
<name>A0A8J3E2C4_9PROT</name>